<reference evidence="2" key="1">
    <citation type="submission" date="2020-04" db="EMBL/GenBank/DDBJ databases">
        <authorList>
            <person name="Chiriac C."/>
            <person name="Salcher M."/>
            <person name="Ghai R."/>
            <person name="Kavagutti S V."/>
        </authorList>
    </citation>
    <scope>NUCLEOTIDE SEQUENCE</scope>
</reference>
<gene>
    <name evidence="2" type="ORF">UFOVP509_26</name>
</gene>
<accession>A0A6J5MP10</accession>
<name>A0A6J5MP10_9CAUD</name>
<sequence length="64" mass="7608">MSLAKNIEANAPKTSWWAESPERFYDRAREEFSTRMVKMTSKVQSFEQPALRGRMTEPKRERVE</sequence>
<protein>
    <submittedName>
        <fullName evidence="2">Uncharacterized protein</fullName>
    </submittedName>
</protein>
<organism evidence="2">
    <name type="scientific">uncultured Caudovirales phage</name>
    <dbReference type="NCBI Taxonomy" id="2100421"/>
    <lineage>
        <taxon>Viruses</taxon>
        <taxon>Duplodnaviria</taxon>
        <taxon>Heunggongvirae</taxon>
        <taxon>Uroviricota</taxon>
        <taxon>Caudoviricetes</taxon>
        <taxon>Peduoviridae</taxon>
        <taxon>Maltschvirus</taxon>
        <taxon>Maltschvirus maltsch</taxon>
    </lineage>
</organism>
<proteinExistence type="predicted"/>
<evidence type="ECO:0000256" key="1">
    <source>
        <dbReference type="SAM" id="MobiDB-lite"/>
    </source>
</evidence>
<feature type="region of interest" description="Disordered" evidence="1">
    <location>
        <begin position="43"/>
        <end position="64"/>
    </location>
</feature>
<evidence type="ECO:0000313" key="2">
    <source>
        <dbReference type="EMBL" id="CAB4147377.1"/>
    </source>
</evidence>
<dbReference type="EMBL" id="LR796479">
    <property type="protein sequence ID" value="CAB4147377.1"/>
    <property type="molecule type" value="Genomic_DNA"/>
</dbReference>
<feature type="compositionally biased region" description="Basic and acidic residues" evidence="1">
    <location>
        <begin position="54"/>
        <end position="64"/>
    </location>
</feature>